<dbReference type="PANTHER" id="PTHR48079:SF6">
    <property type="entry name" value="NAD(P)-BINDING DOMAIN-CONTAINING PROTEIN-RELATED"/>
    <property type="match status" value="1"/>
</dbReference>
<accession>A0ABX0Q6I6</accession>
<evidence type="ECO:0000313" key="2">
    <source>
        <dbReference type="EMBL" id="NID05247.1"/>
    </source>
</evidence>
<dbReference type="EMBL" id="JAAQQR010000004">
    <property type="protein sequence ID" value="NID05247.1"/>
    <property type="molecule type" value="Genomic_DNA"/>
</dbReference>
<dbReference type="InterPro" id="IPR051783">
    <property type="entry name" value="NAD(P)-dependent_oxidoreduct"/>
</dbReference>
<gene>
    <name evidence="2" type="ORF">HBF26_10140</name>
</gene>
<dbReference type="Gene3D" id="3.40.50.720">
    <property type="entry name" value="NAD(P)-binding Rossmann-like Domain"/>
    <property type="match status" value="1"/>
</dbReference>
<dbReference type="SUPFAM" id="SSF51735">
    <property type="entry name" value="NAD(P)-binding Rossmann-fold domains"/>
    <property type="match status" value="1"/>
</dbReference>
<organism evidence="2 3">
    <name type="scientific">Luteibacter jiangsuensis</name>
    <dbReference type="NCBI Taxonomy" id="637577"/>
    <lineage>
        <taxon>Bacteria</taxon>
        <taxon>Pseudomonadati</taxon>
        <taxon>Pseudomonadota</taxon>
        <taxon>Gammaproteobacteria</taxon>
        <taxon>Lysobacterales</taxon>
        <taxon>Rhodanobacteraceae</taxon>
        <taxon>Luteibacter</taxon>
    </lineage>
</organism>
<dbReference type="Proteomes" id="UP001429601">
    <property type="component" value="Unassembled WGS sequence"/>
</dbReference>
<proteinExistence type="predicted"/>
<dbReference type="InterPro" id="IPR001509">
    <property type="entry name" value="Epimerase_deHydtase"/>
</dbReference>
<evidence type="ECO:0000313" key="3">
    <source>
        <dbReference type="Proteomes" id="UP001429601"/>
    </source>
</evidence>
<dbReference type="Pfam" id="PF01370">
    <property type="entry name" value="Epimerase"/>
    <property type="match status" value="1"/>
</dbReference>
<sequence length="277" mass="29735">MTVLVIGASGQIGQFLLPRLTDAGFDYLALSRQATGSDPRWIRGGLPDAMPDLPPLRAVISLGPLDHLAPWLAATRLAGTPHLVATSSMSAETKRDSAVPAERDLSRRLRDAETTLVATCASRGMPWTLLRPTLIYGAGVDKSLTPIVNAALRRKVFPLPAGRGLRQPVHADDIAAAVVAALGSPFARGKTFPIGGGERMKAREMFRRARRSAGGATLPLPIPRLALRLATLVVPALRGPVERLDDDLVADNGELERILGIHPRSFRPSPDTWRPLT</sequence>
<feature type="domain" description="NAD-dependent epimerase/dehydratase" evidence="1">
    <location>
        <begin position="112"/>
        <end position="195"/>
    </location>
</feature>
<reference evidence="2 3" key="1">
    <citation type="journal article" date="2011" name="Curr. Microbiol.">
        <title>Luteibacter jiangsuensis sp. nov.: a methamidophos-degrading bacterium isolated from a methamidophos-manufacturing factory.</title>
        <authorList>
            <person name="Wang L."/>
            <person name="Wang G.L."/>
            <person name="Li S.P."/>
            <person name="Jiang J.D."/>
        </authorList>
    </citation>
    <scope>NUCLEOTIDE SEQUENCE [LARGE SCALE GENOMIC DNA]</scope>
    <source>
        <strain evidence="2 3">CGMCC 1.10133</strain>
    </source>
</reference>
<dbReference type="RefSeq" id="WP_167125651.1">
    <property type="nucleotide sequence ID" value="NZ_JAAQQR010000004.1"/>
</dbReference>
<keyword evidence="3" id="KW-1185">Reference proteome</keyword>
<name>A0ABX0Q6I6_9GAMM</name>
<protein>
    <submittedName>
        <fullName evidence="2">NAD-dependent epimerase/dehydratase family protein</fullName>
    </submittedName>
</protein>
<dbReference type="InterPro" id="IPR036291">
    <property type="entry name" value="NAD(P)-bd_dom_sf"/>
</dbReference>
<evidence type="ECO:0000259" key="1">
    <source>
        <dbReference type="Pfam" id="PF01370"/>
    </source>
</evidence>
<comment type="caution">
    <text evidence="2">The sequence shown here is derived from an EMBL/GenBank/DDBJ whole genome shotgun (WGS) entry which is preliminary data.</text>
</comment>
<dbReference type="PANTHER" id="PTHR48079">
    <property type="entry name" value="PROTEIN YEEZ"/>
    <property type="match status" value="1"/>
</dbReference>